<name>A0A6L5Y8C7_9BACT</name>
<evidence type="ECO:0000313" key="13">
    <source>
        <dbReference type="Proteomes" id="UP000473699"/>
    </source>
</evidence>
<evidence type="ECO:0000256" key="1">
    <source>
        <dbReference type="ARBA" id="ARBA00005859"/>
    </source>
</evidence>
<dbReference type="UniPathway" id="UPA00253">
    <property type="reaction ID" value="UER00333"/>
</dbReference>
<dbReference type="Proteomes" id="UP000473699">
    <property type="component" value="Unassembled WGS sequence"/>
</dbReference>
<keyword evidence="6 8" id="KW-0460">Magnesium</keyword>
<feature type="binding site" description="in other chain" evidence="8">
    <location>
        <position position="114"/>
    </location>
    <ligand>
        <name>deamido-NAD(+)</name>
        <dbReference type="ChEBI" id="CHEBI:58437"/>
        <note>ligand shared between two neighboring subunits</note>
    </ligand>
</feature>
<reference evidence="12 13" key="1">
    <citation type="submission" date="2019-08" db="EMBL/GenBank/DDBJ databases">
        <title>In-depth cultivation of the pig gut microbiome towards novel bacterial diversity and tailored functional studies.</title>
        <authorList>
            <person name="Wylensek D."/>
            <person name="Hitch T.C.A."/>
            <person name="Clavel T."/>
        </authorList>
    </citation>
    <scope>NUCLEOTIDE SEQUENCE [LARGE SCALE GENOMIC DNA]</scope>
    <source>
        <strain evidence="12 13">SM-530-WT-4B</strain>
    </source>
</reference>
<feature type="binding site" evidence="8">
    <location>
        <position position="154"/>
    </location>
    <ligand>
        <name>deamido-NAD(+)</name>
        <dbReference type="ChEBI" id="CHEBI:58437"/>
        <note>ligand shared between two neighboring subunits</note>
    </ligand>
</feature>
<comment type="catalytic activity">
    <reaction evidence="8 10">
        <text>deamido-NAD(+) + NH4(+) + ATP = AMP + diphosphate + NAD(+) + H(+)</text>
        <dbReference type="Rhea" id="RHEA:21188"/>
        <dbReference type="ChEBI" id="CHEBI:15378"/>
        <dbReference type="ChEBI" id="CHEBI:28938"/>
        <dbReference type="ChEBI" id="CHEBI:30616"/>
        <dbReference type="ChEBI" id="CHEBI:33019"/>
        <dbReference type="ChEBI" id="CHEBI:57540"/>
        <dbReference type="ChEBI" id="CHEBI:58437"/>
        <dbReference type="ChEBI" id="CHEBI:456215"/>
        <dbReference type="EC" id="6.3.1.5"/>
    </reaction>
</comment>
<feature type="binding site" evidence="8">
    <location>
        <position position="163"/>
    </location>
    <ligand>
        <name>ATP</name>
        <dbReference type="ChEBI" id="CHEBI:30616"/>
    </ligand>
</feature>
<dbReference type="RefSeq" id="WP_320633408.1">
    <property type="nucleotide sequence ID" value="NZ_JAXDZJ010000024.1"/>
</dbReference>
<keyword evidence="2 8" id="KW-0436">Ligase</keyword>
<evidence type="ECO:0000313" key="12">
    <source>
        <dbReference type="EMBL" id="MST54443.1"/>
    </source>
</evidence>
<accession>A0A6L5Y8C7</accession>
<dbReference type="GO" id="GO:0004359">
    <property type="term" value="F:glutaminase activity"/>
    <property type="evidence" value="ECO:0007669"/>
    <property type="project" value="InterPro"/>
</dbReference>
<feature type="binding site" description="in other chain" evidence="8">
    <location>
        <begin position="231"/>
        <end position="232"/>
    </location>
    <ligand>
        <name>deamido-NAD(+)</name>
        <dbReference type="ChEBI" id="CHEBI:58437"/>
        <note>ligand shared between two neighboring subunits</note>
    </ligand>
</feature>
<keyword evidence="4 8" id="KW-0547">Nucleotide-binding</keyword>
<dbReference type="PANTHER" id="PTHR23090:SF9">
    <property type="entry name" value="GLUTAMINE-DEPENDENT NAD(+) SYNTHETASE"/>
    <property type="match status" value="1"/>
</dbReference>
<dbReference type="PANTHER" id="PTHR23090">
    <property type="entry name" value="NH 3 /GLUTAMINE-DEPENDENT NAD + SYNTHETASE"/>
    <property type="match status" value="1"/>
</dbReference>
<dbReference type="CDD" id="cd00553">
    <property type="entry name" value="NAD_synthase"/>
    <property type="match status" value="1"/>
</dbReference>
<organism evidence="12 13">
    <name type="scientific">Pyramidobacter porci</name>
    <dbReference type="NCBI Taxonomy" id="2605789"/>
    <lineage>
        <taxon>Bacteria</taxon>
        <taxon>Thermotogati</taxon>
        <taxon>Synergistota</taxon>
        <taxon>Synergistia</taxon>
        <taxon>Synergistales</taxon>
        <taxon>Dethiosulfovibrionaceae</taxon>
        <taxon>Pyramidobacter</taxon>
    </lineage>
</organism>
<dbReference type="InterPro" id="IPR022310">
    <property type="entry name" value="NAD/GMP_synthase"/>
</dbReference>
<evidence type="ECO:0000256" key="8">
    <source>
        <dbReference type="HAMAP-Rule" id="MF_00193"/>
    </source>
</evidence>
<feature type="binding site" evidence="8">
    <location>
        <position position="134"/>
    </location>
    <ligand>
        <name>ATP</name>
        <dbReference type="ChEBI" id="CHEBI:30616"/>
    </ligand>
</feature>
<dbReference type="InterPro" id="IPR014729">
    <property type="entry name" value="Rossmann-like_a/b/a_fold"/>
</dbReference>
<dbReference type="GO" id="GO:0008795">
    <property type="term" value="F:NAD+ synthase activity"/>
    <property type="evidence" value="ECO:0007669"/>
    <property type="project" value="UniProtKB-UniRule"/>
</dbReference>
<feature type="domain" description="NAD/GMP synthase" evidence="11">
    <location>
        <begin position="8"/>
        <end position="236"/>
    </location>
</feature>
<dbReference type="EMBL" id="VUNH01000001">
    <property type="protein sequence ID" value="MST54443.1"/>
    <property type="molecule type" value="Genomic_DNA"/>
</dbReference>
<dbReference type="NCBIfam" id="TIGR00552">
    <property type="entry name" value="nadE"/>
    <property type="match status" value="1"/>
</dbReference>
<keyword evidence="3 8" id="KW-0479">Metal-binding</keyword>
<dbReference type="HAMAP" id="MF_00193">
    <property type="entry name" value="NadE_ammonia_dep"/>
    <property type="match status" value="1"/>
</dbReference>
<evidence type="ECO:0000259" key="11">
    <source>
        <dbReference type="Pfam" id="PF02540"/>
    </source>
</evidence>
<feature type="binding site" description="in other chain" evidence="8">
    <location>
        <position position="147"/>
    </location>
    <ligand>
        <name>deamido-NAD(+)</name>
        <dbReference type="ChEBI" id="CHEBI:58437"/>
        <note>ligand shared between two neighboring subunits</note>
    </ligand>
</feature>
<evidence type="ECO:0000256" key="2">
    <source>
        <dbReference type="ARBA" id="ARBA00022598"/>
    </source>
</evidence>
<evidence type="ECO:0000256" key="3">
    <source>
        <dbReference type="ARBA" id="ARBA00022723"/>
    </source>
</evidence>
<evidence type="ECO:0000256" key="5">
    <source>
        <dbReference type="ARBA" id="ARBA00022840"/>
    </source>
</evidence>
<evidence type="ECO:0000256" key="4">
    <source>
        <dbReference type="ARBA" id="ARBA00022741"/>
    </source>
</evidence>
<feature type="binding site" evidence="8">
    <location>
        <begin position="30"/>
        <end position="37"/>
    </location>
    <ligand>
        <name>ATP</name>
        <dbReference type="ChEBI" id="CHEBI:30616"/>
    </ligand>
</feature>
<dbReference type="InterPro" id="IPR022926">
    <property type="entry name" value="NH(3)-dep_NAD(+)_synth"/>
</dbReference>
<dbReference type="SUPFAM" id="SSF52402">
    <property type="entry name" value="Adenine nucleotide alpha hydrolases-like"/>
    <property type="match status" value="1"/>
</dbReference>
<dbReference type="GO" id="GO:0046872">
    <property type="term" value="F:metal ion binding"/>
    <property type="evidence" value="ECO:0007669"/>
    <property type="project" value="UniProtKB-KW"/>
</dbReference>
<dbReference type="Pfam" id="PF02540">
    <property type="entry name" value="NAD_synthase"/>
    <property type="match status" value="1"/>
</dbReference>
<keyword evidence="5 8" id="KW-0067">ATP-binding</keyword>
<evidence type="ECO:0000256" key="10">
    <source>
        <dbReference type="RuleBase" id="RU003812"/>
    </source>
</evidence>
<gene>
    <name evidence="8 12" type="primary">nadE</name>
    <name evidence="12" type="ORF">FYJ74_00005</name>
</gene>
<dbReference type="GO" id="GO:0005737">
    <property type="term" value="C:cytoplasm"/>
    <property type="evidence" value="ECO:0007669"/>
    <property type="project" value="InterPro"/>
</dbReference>
<proteinExistence type="inferred from homology"/>
<evidence type="ECO:0000256" key="9">
    <source>
        <dbReference type="RuleBase" id="RU003811"/>
    </source>
</evidence>
<keyword evidence="7 8" id="KW-0520">NAD</keyword>
<dbReference type="Gene3D" id="3.40.50.620">
    <property type="entry name" value="HUPs"/>
    <property type="match status" value="1"/>
</dbReference>
<evidence type="ECO:0000256" key="6">
    <source>
        <dbReference type="ARBA" id="ARBA00022842"/>
    </source>
</evidence>
<comment type="subunit">
    <text evidence="8">Homodimer.</text>
</comment>
<dbReference type="GO" id="GO:0009435">
    <property type="term" value="P:NAD+ biosynthetic process"/>
    <property type="evidence" value="ECO:0007669"/>
    <property type="project" value="UniProtKB-UniRule"/>
</dbReference>
<dbReference type="GO" id="GO:0005524">
    <property type="term" value="F:ATP binding"/>
    <property type="evidence" value="ECO:0007669"/>
    <property type="project" value="UniProtKB-UniRule"/>
</dbReference>
<dbReference type="EC" id="6.3.1.5" evidence="8 10"/>
<comment type="caution">
    <text evidence="12">The sequence shown here is derived from an EMBL/GenBank/DDBJ whole genome shotgun (WGS) entry which is preliminary data.</text>
</comment>
<dbReference type="GO" id="GO:0003952">
    <property type="term" value="F:NAD+ synthase (glutamine-hydrolyzing) activity"/>
    <property type="evidence" value="ECO:0007669"/>
    <property type="project" value="InterPro"/>
</dbReference>
<feature type="binding site" evidence="8">
    <location>
        <position position="185"/>
    </location>
    <ligand>
        <name>ATP</name>
        <dbReference type="ChEBI" id="CHEBI:30616"/>
    </ligand>
</feature>
<comment type="function">
    <text evidence="8">Catalyzes the ATP-dependent amidation of deamido-NAD to form NAD. Uses ammonia as a nitrogen source.</text>
</comment>
<protein>
    <recommendedName>
        <fullName evidence="8 10">NH(3)-dependent NAD(+) synthetase</fullName>
        <ecNumber evidence="8 10">6.3.1.5</ecNumber>
    </recommendedName>
</protein>
<sequence length="244" mass="26362">MRDARKLIDAIEKWMSQIISASGAGGAVVGLSGGIDSAVAAALLKGALGTERVITVYMPCHSIPLDGEHARLTAEALGVKMLTVDLSETFDVYRRTIDPVMEPSTLAAANIKPRLRMITAYSIAQTLGYLVCGTGNKDELTVGYFTKYGDGGSDFMPLADLTKAEVRAIAREVGVPPPVVEKPPSAGLWEGQTDEQEMGLSYEVLDAYVSGQPVDEKSRREIERRRRISEHKRKMPPICVIGAV</sequence>
<evidence type="ECO:0000256" key="7">
    <source>
        <dbReference type="ARBA" id="ARBA00023027"/>
    </source>
</evidence>
<dbReference type="AlphaFoldDB" id="A0A6L5Y8C7"/>
<dbReference type="InterPro" id="IPR003694">
    <property type="entry name" value="NAD_synthase"/>
</dbReference>
<comment type="similarity">
    <text evidence="1 8 9">Belongs to the NAD synthetase family.</text>
</comment>
<comment type="pathway">
    <text evidence="8">Cofactor biosynthesis; NAD(+) biosynthesis; NAD(+) from deamido-NAD(+) (ammonia route): step 1/1.</text>
</comment>
<feature type="binding site" evidence="8">
    <location>
        <position position="139"/>
    </location>
    <ligand>
        <name>Mg(2+)</name>
        <dbReference type="ChEBI" id="CHEBI:18420"/>
    </ligand>
</feature>
<feature type="binding site" evidence="8">
    <location>
        <position position="36"/>
    </location>
    <ligand>
        <name>Mg(2+)</name>
        <dbReference type="ChEBI" id="CHEBI:18420"/>
    </ligand>
</feature>
<keyword evidence="13" id="KW-1185">Reference proteome</keyword>